<organism evidence="5 6">
    <name type="scientific">Chryseosolibacter indicus</name>
    <dbReference type="NCBI Taxonomy" id="2782351"/>
    <lineage>
        <taxon>Bacteria</taxon>
        <taxon>Pseudomonadati</taxon>
        <taxon>Bacteroidota</taxon>
        <taxon>Cytophagia</taxon>
        <taxon>Cytophagales</taxon>
        <taxon>Chryseotaleaceae</taxon>
        <taxon>Chryseosolibacter</taxon>
    </lineage>
</organism>
<gene>
    <name evidence="5" type="primary">pxpB</name>
    <name evidence="5" type="ORF">KK060_13895</name>
</gene>
<evidence type="ECO:0000256" key="3">
    <source>
        <dbReference type="ARBA" id="ARBA00022840"/>
    </source>
</evidence>
<dbReference type="PANTHER" id="PTHR34698">
    <property type="entry name" value="5-OXOPROLINASE SUBUNIT B"/>
    <property type="match status" value="1"/>
</dbReference>
<dbReference type="PANTHER" id="PTHR34698:SF2">
    <property type="entry name" value="5-OXOPROLINASE SUBUNIT B"/>
    <property type="match status" value="1"/>
</dbReference>
<dbReference type="GO" id="GO:0017168">
    <property type="term" value="F:5-oxoprolinase (ATP-hydrolyzing) activity"/>
    <property type="evidence" value="ECO:0007669"/>
    <property type="project" value="UniProtKB-EC"/>
</dbReference>
<dbReference type="NCBIfam" id="TIGR00370">
    <property type="entry name" value="5-oxoprolinase subunit PxpB"/>
    <property type="match status" value="1"/>
</dbReference>
<dbReference type="SMART" id="SM00796">
    <property type="entry name" value="AHS1"/>
    <property type="match status" value="1"/>
</dbReference>
<keyword evidence="2 5" id="KW-0378">Hydrolase</keyword>
<comment type="caution">
    <text evidence="5">The sequence shown here is derived from an EMBL/GenBank/DDBJ whole genome shotgun (WGS) entry which is preliminary data.</text>
</comment>
<dbReference type="EMBL" id="JAHESD010000030">
    <property type="protein sequence ID" value="MBT1704383.1"/>
    <property type="molecule type" value="Genomic_DNA"/>
</dbReference>
<evidence type="ECO:0000313" key="6">
    <source>
        <dbReference type="Proteomes" id="UP000772618"/>
    </source>
</evidence>
<keyword evidence="6" id="KW-1185">Reference proteome</keyword>
<dbReference type="SUPFAM" id="SSF160467">
    <property type="entry name" value="PH0987 N-terminal domain-like"/>
    <property type="match status" value="1"/>
</dbReference>
<dbReference type="Proteomes" id="UP000772618">
    <property type="component" value="Unassembled WGS sequence"/>
</dbReference>
<keyword evidence="3" id="KW-0067">ATP-binding</keyword>
<dbReference type="RefSeq" id="WP_254154339.1">
    <property type="nucleotide sequence ID" value="NZ_JAHESD010000030.1"/>
</dbReference>
<dbReference type="Pfam" id="PF02682">
    <property type="entry name" value="CT_C_D"/>
    <property type="match status" value="1"/>
</dbReference>
<protein>
    <submittedName>
        <fullName evidence="5">5-oxoprolinase subunit PxpB</fullName>
        <ecNumber evidence="5">3.5.2.9</ecNumber>
    </submittedName>
</protein>
<evidence type="ECO:0000313" key="5">
    <source>
        <dbReference type="EMBL" id="MBT1704383.1"/>
    </source>
</evidence>
<reference evidence="5 6" key="1">
    <citation type="submission" date="2021-05" db="EMBL/GenBank/DDBJ databases">
        <title>A Polyphasic approach of four new species of the genus Ohtaekwangia: Ohtaekwangia histidinii sp. nov., Ohtaekwangia cretensis sp. nov., Ohtaekwangia indiensis sp. nov., Ohtaekwangia reichenbachii sp. nov. from diverse environment.</title>
        <authorList>
            <person name="Octaviana S."/>
        </authorList>
    </citation>
    <scope>NUCLEOTIDE SEQUENCE [LARGE SCALE GENOMIC DNA]</scope>
    <source>
        <strain evidence="5 6">PWU20</strain>
    </source>
</reference>
<evidence type="ECO:0000256" key="2">
    <source>
        <dbReference type="ARBA" id="ARBA00022801"/>
    </source>
</evidence>
<proteinExistence type="predicted"/>
<dbReference type="Gene3D" id="3.30.1360.40">
    <property type="match status" value="1"/>
</dbReference>
<dbReference type="InterPro" id="IPR010016">
    <property type="entry name" value="PxpB"/>
</dbReference>
<dbReference type="Gene3D" id="2.40.100.10">
    <property type="entry name" value="Cyclophilin-like"/>
    <property type="match status" value="1"/>
</dbReference>
<dbReference type="EC" id="3.5.2.9" evidence="5"/>
<sequence length="233" mass="26291">MASYKIFPCGDQGITIQFGNQIISGIHQRLIEIKHIFEFEPFVGLRDVIVAYSSLTIIYDSFRVSQYYKQSSYQYVKQKLEEVCNLSSAKAESSSPLKRIPVCYNESFGLDLKTIASSKKLSVEEVIELHTTTTYHVFMIGFLPGFPYMASINEKLVMPRKTKPRQQIPAGSVGIAGLQTGIYPVISPGGWQILGRTPLSLFSKEKDNPVLLRPGDDVQFYPITKDEFIAYKE</sequence>
<accession>A0ABS5VSH1</accession>
<evidence type="ECO:0000256" key="1">
    <source>
        <dbReference type="ARBA" id="ARBA00022741"/>
    </source>
</evidence>
<name>A0ABS5VSH1_9BACT</name>
<evidence type="ECO:0000259" key="4">
    <source>
        <dbReference type="SMART" id="SM00796"/>
    </source>
</evidence>
<feature type="domain" description="Carboxyltransferase" evidence="4">
    <location>
        <begin position="4"/>
        <end position="212"/>
    </location>
</feature>
<dbReference type="SUPFAM" id="SSF50891">
    <property type="entry name" value="Cyclophilin-like"/>
    <property type="match status" value="1"/>
</dbReference>
<keyword evidence="1" id="KW-0547">Nucleotide-binding</keyword>
<dbReference type="InterPro" id="IPR029000">
    <property type="entry name" value="Cyclophilin-like_dom_sf"/>
</dbReference>
<dbReference type="InterPro" id="IPR003833">
    <property type="entry name" value="CT_C_D"/>
</dbReference>